<evidence type="ECO:0000313" key="2">
    <source>
        <dbReference type="Proteomes" id="UP001162164"/>
    </source>
</evidence>
<keyword evidence="2" id="KW-1185">Reference proteome</keyword>
<organism evidence="1 2">
    <name type="scientific">Molorchus minor</name>
    <dbReference type="NCBI Taxonomy" id="1323400"/>
    <lineage>
        <taxon>Eukaryota</taxon>
        <taxon>Metazoa</taxon>
        <taxon>Ecdysozoa</taxon>
        <taxon>Arthropoda</taxon>
        <taxon>Hexapoda</taxon>
        <taxon>Insecta</taxon>
        <taxon>Pterygota</taxon>
        <taxon>Neoptera</taxon>
        <taxon>Endopterygota</taxon>
        <taxon>Coleoptera</taxon>
        <taxon>Polyphaga</taxon>
        <taxon>Cucujiformia</taxon>
        <taxon>Chrysomeloidea</taxon>
        <taxon>Cerambycidae</taxon>
        <taxon>Lamiinae</taxon>
        <taxon>Monochamini</taxon>
        <taxon>Molorchus</taxon>
    </lineage>
</organism>
<dbReference type="EMBL" id="JAPWTJ010001830">
    <property type="protein sequence ID" value="KAJ8969272.1"/>
    <property type="molecule type" value="Genomic_DNA"/>
</dbReference>
<reference evidence="1" key="1">
    <citation type="journal article" date="2023" name="Insect Mol. Biol.">
        <title>Genome sequencing provides insights into the evolution of gene families encoding plant cell wall-degrading enzymes in longhorned beetles.</title>
        <authorList>
            <person name="Shin N.R."/>
            <person name="Okamura Y."/>
            <person name="Kirsch R."/>
            <person name="Pauchet Y."/>
        </authorList>
    </citation>
    <scope>NUCLEOTIDE SEQUENCE</scope>
    <source>
        <strain evidence="1">MMC_N1</strain>
    </source>
</reference>
<gene>
    <name evidence="1" type="ORF">NQ317_006358</name>
</gene>
<name>A0ABQ9IZT2_9CUCU</name>
<proteinExistence type="predicted"/>
<sequence>MCLSKYDKVNAYIKRKNVGSRAEKAKVFTQADIHERQFMKEAPDEIYLLIKVVTVFELAGACCRD</sequence>
<comment type="caution">
    <text evidence="1">The sequence shown here is derived from an EMBL/GenBank/DDBJ whole genome shotgun (WGS) entry which is preliminary data.</text>
</comment>
<protein>
    <submittedName>
        <fullName evidence="1">Uncharacterized protein</fullName>
    </submittedName>
</protein>
<dbReference type="Proteomes" id="UP001162164">
    <property type="component" value="Unassembled WGS sequence"/>
</dbReference>
<evidence type="ECO:0000313" key="1">
    <source>
        <dbReference type="EMBL" id="KAJ8969272.1"/>
    </source>
</evidence>
<accession>A0ABQ9IZT2</accession>